<dbReference type="RefSeq" id="WP_331805685.1">
    <property type="nucleotide sequence ID" value="NZ_JAZHPM010000026.1"/>
</dbReference>
<name>A0ABU7VHH5_9BACI</name>
<sequence>MYVSKKTTYDSNPSFVSSEHIISRTRTATQSMGVNQNGKIILKAGTVYPANDATAQGVTLHDVELTHGDQPVGVMVEGYIYESRLPEKVSDEAKTAMQEIKFEEYNATEGE</sequence>
<keyword evidence="2" id="KW-1185">Reference proteome</keyword>
<evidence type="ECO:0000313" key="2">
    <source>
        <dbReference type="Proteomes" id="UP001356080"/>
    </source>
</evidence>
<proteinExistence type="predicted"/>
<dbReference type="EMBL" id="JAZHPM010000026">
    <property type="protein sequence ID" value="MEF2293136.1"/>
    <property type="molecule type" value="Genomic_DNA"/>
</dbReference>
<evidence type="ECO:0000313" key="1">
    <source>
        <dbReference type="EMBL" id="MEF2293136.1"/>
    </source>
</evidence>
<organism evidence="1 2">
    <name type="scientific">Virgibacillus dokdonensis</name>
    <dbReference type="NCBI Taxonomy" id="302167"/>
    <lineage>
        <taxon>Bacteria</taxon>
        <taxon>Bacillati</taxon>
        <taxon>Bacillota</taxon>
        <taxon>Bacilli</taxon>
        <taxon>Bacillales</taxon>
        <taxon>Bacillaceae</taxon>
        <taxon>Virgibacillus</taxon>
    </lineage>
</organism>
<gene>
    <name evidence="1" type="ORF">V2W34_14135</name>
</gene>
<dbReference type="Proteomes" id="UP001356080">
    <property type="component" value="Unassembled WGS sequence"/>
</dbReference>
<protein>
    <submittedName>
        <fullName evidence="1">Uncharacterized protein</fullName>
    </submittedName>
</protein>
<reference evidence="1 2" key="1">
    <citation type="submission" date="2024-01" db="EMBL/GenBank/DDBJ databases">
        <title>Survival strategy associated with biotechnological potential of Virgibacillus dokdonensis T4.6 isolated from salt-fermented shrimp paste.</title>
        <authorList>
            <person name="Doan T.V."/>
            <person name="Quach N.T."/>
            <person name="Phi Q.-T."/>
        </authorList>
    </citation>
    <scope>NUCLEOTIDE SEQUENCE [LARGE SCALE GENOMIC DNA]</scope>
    <source>
        <strain evidence="1 2">T4.6</strain>
    </source>
</reference>
<comment type="caution">
    <text evidence="1">The sequence shown here is derived from an EMBL/GenBank/DDBJ whole genome shotgun (WGS) entry which is preliminary data.</text>
</comment>
<accession>A0ABU7VHH5</accession>